<dbReference type="Proteomes" id="UP000239907">
    <property type="component" value="Unassembled WGS sequence"/>
</dbReference>
<dbReference type="InterPro" id="IPR025714">
    <property type="entry name" value="Methyltranfer_dom"/>
</dbReference>
<proteinExistence type="predicted"/>
<dbReference type="Gene3D" id="3.40.50.150">
    <property type="entry name" value="Vaccinia Virus protein VP39"/>
    <property type="match status" value="1"/>
</dbReference>
<evidence type="ECO:0000259" key="1">
    <source>
        <dbReference type="Pfam" id="PF13847"/>
    </source>
</evidence>
<dbReference type="OrthoDB" id="187649at2"/>
<dbReference type="InterPro" id="IPR029063">
    <property type="entry name" value="SAM-dependent_MTases_sf"/>
</dbReference>
<protein>
    <recommendedName>
        <fullName evidence="1">Methyltransferase domain-containing protein</fullName>
    </recommendedName>
</protein>
<evidence type="ECO:0000313" key="2">
    <source>
        <dbReference type="EMBL" id="PQJ28970.1"/>
    </source>
</evidence>
<dbReference type="SUPFAM" id="SSF53335">
    <property type="entry name" value="S-adenosyl-L-methionine-dependent methyltransferases"/>
    <property type="match status" value="1"/>
</dbReference>
<feature type="domain" description="Methyltransferase" evidence="1">
    <location>
        <begin position="36"/>
        <end position="155"/>
    </location>
</feature>
<reference evidence="2 3" key="1">
    <citation type="submission" date="2016-12" db="EMBL/GenBank/DDBJ databases">
        <title>Study of bacterial adaptation to deep sea.</title>
        <authorList>
            <person name="Song J."/>
            <person name="Yoshizawa S."/>
            <person name="Kogure K."/>
        </authorList>
    </citation>
    <scope>NUCLEOTIDE SEQUENCE [LARGE SCALE GENOMIC DNA]</scope>
    <source>
        <strain evidence="2 3">SAORIC-165</strain>
    </source>
</reference>
<dbReference type="RefSeq" id="WP_105043461.1">
    <property type="nucleotide sequence ID" value="NZ_MQWA01000001.1"/>
</dbReference>
<keyword evidence="3" id="KW-1185">Reference proteome</keyword>
<sequence>MPLPFSNPHTQDDLRQLRSLLAPLLAEHFRSAQLEIRLLNMACGRADETSILADSLAPHCQQLEITGIDIRNREIGEAKQRWGKMLAAKAQFYTQDASQIAHIHQLDGPYDVAFIRHQNYWNGAESWHRIYDNALHRLRDNGILVISSYFDREHLQAVQAISAMGGKLTTSIRNPRSRIITDAPNKSVDRHIAVFTREFQAYS</sequence>
<dbReference type="CDD" id="cd02440">
    <property type="entry name" value="AdoMet_MTases"/>
    <property type="match status" value="1"/>
</dbReference>
<comment type="caution">
    <text evidence="2">The sequence shown here is derived from an EMBL/GenBank/DDBJ whole genome shotgun (WGS) entry which is preliminary data.</text>
</comment>
<name>A0A2S7U2Y3_9BACT</name>
<dbReference type="AlphaFoldDB" id="A0A2S7U2Y3"/>
<dbReference type="EMBL" id="MQWA01000001">
    <property type="protein sequence ID" value="PQJ28970.1"/>
    <property type="molecule type" value="Genomic_DNA"/>
</dbReference>
<evidence type="ECO:0000313" key="3">
    <source>
        <dbReference type="Proteomes" id="UP000239907"/>
    </source>
</evidence>
<dbReference type="Pfam" id="PF13847">
    <property type="entry name" value="Methyltransf_31"/>
    <property type="match status" value="1"/>
</dbReference>
<accession>A0A2S7U2Y3</accession>
<gene>
    <name evidence="2" type="ORF">BSZ32_11035</name>
</gene>
<organism evidence="2 3">
    <name type="scientific">Rubritalea profundi</name>
    <dbReference type="NCBI Taxonomy" id="1658618"/>
    <lineage>
        <taxon>Bacteria</taxon>
        <taxon>Pseudomonadati</taxon>
        <taxon>Verrucomicrobiota</taxon>
        <taxon>Verrucomicrobiia</taxon>
        <taxon>Verrucomicrobiales</taxon>
        <taxon>Rubritaleaceae</taxon>
        <taxon>Rubritalea</taxon>
    </lineage>
</organism>